<dbReference type="GeneID" id="37260180"/>
<dbReference type="RefSeq" id="XP_025592179.1">
    <property type="nucleotide sequence ID" value="XM_025737305.1"/>
</dbReference>
<dbReference type="PANTHER" id="PTHR47843">
    <property type="entry name" value="BTB DOMAIN-CONTAINING PROTEIN-RELATED"/>
    <property type="match status" value="1"/>
</dbReference>
<dbReference type="AlphaFoldDB" id="A0A2L2TBV3"/>
<dbReference type="Proteomes" id="UP000245910">
    <property type="component" value="Chromosome III"/>
</dbReference>
<dbReference type="SUPFAM" id="SSF54695">
    <property type="entry name" value="POZ domain"/>
    <property type="match status" value="1"/>
</dbReference>
<proteinExistence type="predicted"/>
<organism evidence="2 3">
    <name type="scientific">Fusarium venenatum</name>
    <dbReference type="NCBI Taxonomy" id="56646"/>
    <lineage>
        <taxon>Eukaryota</taxon>
        <taxon>Fungi</taxon>
        <taxon>Dikarya</taxon>
        <taxon>Ascomycota</taxon>
        <taxon>Pezizomycotina</taxon>
        <taxon>Sordariomycetes</taxon>
        <taxon>Hypocreomycetidae</taxon>
        <taxon>Hypocreales</taxon>
        <taxon>Nectriaceae</taxon>
        <taxon>Fusarium</taxon>
    </lineage>
</organism>
<keyword evidence="3" id="KW-1185">Reference proteome</keyword>
<dbReference type="PANTHER" id="PTHR47843:SF5">
    <property type="entry name" value="BTB_POZ DOMAIN PROTEIN"/>
    <property type="match status" value="1"/>
</dbReference>
<dbReference type="InterPro" id="IPR011333">
    <property type="entry name" value="SKP1/BTB/POZ_sf"/>
</dbReference>
<accession>A0A2L2TBV3</accession>
<dbReference type="SMART" id="SM00225">
    <property type="entry name" value="BTB"/>
    <property type="match status" value="1"/>
</dbReference>
<dbReference type="InterPro" id="IPR000210">
    <property type="entry name" value="BTB/POZ_dom"/>
</dbReference>
<feature type="domain" description="BTB" evidence="1">
    <location>
        <begin position="38"/>
        <end position="105"/>
    </location>
</feature>
<dbReference type="PROSITE" id="PS50097">
    <property type="entry name" value="BTB"/>
    <property type="match status" value="1"/>
</dbReference>
<sequence>MSSQSSQSEDQMSSQADHVPTAGFGPDLKKYFNNKTLSDVVVRCSSQEFAVHKLVLFSHSEYFVKQLSGPWKESQENAIVITEFHADVVEAMLYFLYHLDYKVPTNAMIFNARMYEIADNYGLDSLKNLAKDKFRTAIEADWNEAEYVDAISIVYTSTPPQDHDLRESVVDISMEHMNELIGHGDFKSALEANPEFAIDIIHGQAEKIAEIQNRGYPRYRSATIQVFVPY</sequence>
<dbReference type="KEGG" id="fvn:FVRRES_08541"/>
<name>A0A2L2TBV3_9HYPO</name>
<evidence type="ECO:0000313" key="2">
    <source>
        <dbReference type="EMBL" id="CEI68464.1"/>
    </source>
</evidence>
<protein>
    <recommendedName>
        <fullName evidence="1">BTB domain-containing protein</fullName>
    </recommendedName>
</protein>
<evidence type="ECO:0000313" key="3">
    <source>
        <dbReference type="Proteomes" id="UP000245910"/>
    </source>
</evidence>
<dbReference type="Gene3D" id="3.30.710.10">
    <property type="entry name" value="Potassium Channel Kv1.1, Chain A"/>
    <property type="match status" value="1"/>
</dbReference>
<evidence type="ECO:0000259" key="1">
    <source>
        <dbReference type="PROSITE" id="PS50097"/>
    </source>
</evidence>
<dbReference type="STRING" id="56646.A0A2L2TBV3"/>
<reference evidence="3" key="1">
    <citation type="submission" date="2014-10" db="EMBL/GenBank/DDBJ databases">
        <authorList>
            <person name="King R."/>
        </authorList>
    </citation>
    <scope>NUCLEOTIDE SEQUENCE [LARGE SCALE GENOMIC DNA]</scope>
    <source>
        <strain evidence="3">A3/5</strain>
    </source>
</reference>
<dbReference type="Pfam" id="PF00651">
    <property type="entry name" value="BTB"/>
    <property type="match status" value="1"/>
</dbReference>
<dbReference type="EMBL" id="LN649231">
    <property type="protein sequence ID" value="CEI68464.1"/>
    <property type="molecule type" value="Genomic_DNA"/>
</dbReference>